<dbReference type="InterPro" id="IPR013783">
    <property type="entry name" value="Ig-like_fold"/>
</dbReference>
<accession>A0A8B9L2W0</accession>
<evidence type="ECO:0000313" key="5">
    <source>
        <dbReference type="Proteomes" id="UP000694621"/>
    </source>
</evidence>
<dbReference type="SMART" id="SM00406">
    <property type="entry name" value="IGv"/>
    <property type="match status" value="1"/>
</dbReference>
<dbReference type="AlphaFoldDB" id="A0A8B9L2W0"/>
<dbReference type="InterPro" id="IPR050413">
    <property type="entry name" value="TCR_beta_variable"/>
</dbReference>
<dbReference type="SUPFAM" id="SSF48726">
    <property type="entry name" value="Immunoglobulin"/>
    <property type="match status" value="1"/>
</dbReference>
<dbReference type="GO" id="GO:0007166">
    <property type="term" value="P:cell surface receptor signaling pathway"/>
    <property type="evidence" value="ECO:0007669"/>
    <property type="project" value="TreeGrafter"/>
</dbReference>
<organism evidence="4 5">
    <name type="scientific">Astyanax mexicanus</name>
    <name type="common">Blind cave fish</name>
    <name type="synonym">Astyanax fasciatus mexicanus</name>
    <dbReference type="NCBI Taxonomy" id="7994"/>
    <lineage>
        <taxon>Eukaryota</taxon>
        <taxon>Metazoa</taxon>
        <taxon>Chordata</taxon>
        <taxon>Craniata</taxon>
        <taxon>Vertebrata</taxon>
        <taxon>Euteleostomi</taxon>
        <taxon>Actinopterygii</taxon>
        <taxon>Neopterygii</taxon>
        <taxon>Teleostei</taxon>
        <taxon>Ostariophysi</taxon>
        <taxon>Characiformes</taxon>
        <taxon>Characoidei</taxon>
        <taxon>Acestrorhamphidae</taxon>
        <taxon>Acestrorhamphinae</taxon>
        <taxon>Astyanax</taxon>
    </lineage>
</organism>
<keyword evidence="2" id="KW-0391">Immunity</keyword>
<evidence type="ECO:0000256" key="1">
    <source>
        <dbReference type="ARBA" id="ARBA00022729"/>
    </source>
</evidence>
<dbReference type="Gene3D" id="2.60.40.10">
    <property type="entry name" value="Immunoglobulins"/>
    <property type="match status" value="1"/>
</dbReference>
<feature type="domain" description="Immunoglobulin V-set" evidence="3">
    <location>
        <begin position="29"/>
        <end position="95"/>
    </location>
</feature>
<dbReference type="InterPro" id="IPR036179">
    <property type="entry name" value="Ig-like_dom_sf"/>
</dbReference>
<protein>
    <recommendedName>
        <fullName evidence="3">Immunoglobulin V-set domain-containing protein</fullName>
    </recommendedName>
</protein>
<evidence type="ECO:0000313" key="4">
    <source>
        <dbReference type="Ensembl" id="ENSAMXP00005046325.1"/>
    </source>
</evidence>
<dbReference type="GO" id="GO:0005886">
    <property type="term" value="C:plasma membrane"/>
    <property type="evidence" value="ECO:0007669"/>
    <property type="project" value="TreeGrafter"/>
</dbReference>
<dbReference type="Ensembl" id="ENSAMXT00005050323.1">
    <property type="protein sequence ID" value="ENSAMXP00005046325.1"/>
    <property type="gene ID" value="ENSAMXG00005021340.1"/>
</dbReference>
<dbReference type="Proteomes" id="UP000694621">
    <property type="component" value="Unplaced"/>
</dbReference>
<dbReference type="PANTHER" id="PTHR23268">
    <property type="entry name" value="T-CELL RECEPTOR BETA CHAIN"/>
    <property type="match status" value="1"/>
</dbReference>
<evidence type="ECO:0000256" key="2">
    <source>
        <dbReference type="ARBA" id="ARBA00022859"/>
    </source>
</evidence>
<name>A0A8B9L2W0_ASTMX</name>
<dbReference type="GO" id="GO:0002376">
    <property type="term" value="P:immune system process"/>
    <property type="evidence" value="ECO:0007669"/>
    <property type="project" value="UniProtKB-KW"/>
</dbReference>
<keyword evidence="1" id="KW-0732">Signal</keyword>
<proteinExistence type="predicted"/>
<reference evidence="4" key="1">
    <citation type="submission" date="2025-08" db="UniProtKB">
        <authorList>
            <consortium name="Ensembl"/>
        </authorList>
    </citation>
    <scope>IDENTIFICATION</scope>
</reference>
<sequence length="102" mass="11373">MCFSNFFTGTAKVDDVIQPTAVWEYAGKSATISCKQNKGASYNQMYWFRQKPGEPMKLIPEFINKTALSGSGDKNAKLTIKSLTSNDSAVYFWAISIKFQLA</sequence>
<evidence type="ECO:0000259" key="3">
    <source>
        <dbReference type="SMART" id="SM00406"/>
    </source>
</evidence>
<dbReference type="InterPro" id="IPR013106">
    <property type="entry name" value="Ig_V-set"/>
</dbReference>
<dbReference type="Pfam" id="PF07686">
    <property type="entry name" value="V-set"/>
    <property type="match status" value="1"/>
</dbReference>